<gene>
    <name evidence="1" type="ORF">DEA37_0006307</name>
</gene>
<reference evidence="1 2" key="1">
    <citation type="journal article" date="2019" name="Gigascience">
        <title>Whole-genome sequence of the oriental lung fluke Paragonimus westermani.</title>
        <authorList>
            <person name="Oey H."/>
            <person name="Zakrzewski M."/>
            <person name="Narain K."/>
            <person name="Devi K.R."/>
            <person name="Agatsuma T."/>
            <person name="Nawaratna S."/>
            <person name="Gobert G.N."/>
            <person name="Jones M.K."/>
            <person name="Ragan M.A."/>
            <person name="McManus D.P."/>
            <person name="Krause L."/>
        </authorList>
    </citation>
    <scope>NUCLEOTIDE SEQUENCE [LARGE SCALE GENOMIC DNA]</scope>
    <source>
        <strain evidence="1 2">IND2009</strain>
    </source>
</reference>
<accession>A0A5J4N2C2</accession>
<dbReference type="EMBL" id="QNGE01030324">
    <property type="protein sequence ID" value="KAA3669761.1"/>
    <property type="molecule type" value="Genomic_DNA"/>
</dbReference>
<evidence type="ECO:0000313" key="1">
    <source>
        <dbReference type="EMBL" id="KAA3669761.1"/>
    </source>
</evidence>
<comment type="caution">
    <text evidence="1">The sequence shown here is derived from an EMBL/GenBank/DDBJ whole genome shotgun (WGS) entry which is preliminary data.</text>
</comment>
<organism evidence="1 2">
    <name type="scientific">Paragonimus westermani</name>
    <dbReference type="NCBI Taxonomy" id="34504"/>
    <lineage>
        <taxon>Eukaryota</taxon>
        <taxon>Metazoa</taxon>
        <taxon>Spiralia</taxon>
        <taxon>Lophotrochozoa</taxon>
        <taxon>Platyhelminthes</taxon>
        <taxon>Trematoda</taxon>
        <taxon>Digenea</taxon>
        <taxon>Plagiorchiida</taxon>
        <taxon>Troglotremata</taxon>
        <taxon>Troglotrematidae</taxon>
        <taxon>Paragonimus</taxon>
    </lineage>
</organism>
<proteinExistence type="predicted"/>
<protein>
    <submittedName>
        <fullName evidence="1">Uncharacterized protein</fullName>
    </submittedName>
</protein>
<feature type="non-terminal residue" evidence="1">
    <location>
        <position position="1"/>
    </location>
</feature>
<sequence>LRLPIGLLTSLAPAECIGLPQYIKELSERLRVAYKIAPSISQSPNTIRQAVMTVWPTDQFTTPGIMSGCAGQNHHCGLRTTFIARD</sequence>
<keyword evidence="2" id="KW-1185">Reference proteome</keyword>
<dbReference type="Proteomes" id="UP000324629">
    <property type="component" value="Unassembled WGS sequence"/>
</dbReference>
<dbReference type="AlphaFoldDB" id="A0A5J4N2C2"/>
<evidence type="ECO:0000313" key="2">
    <source>
        <dbReference type="Proteomes" id="UP000324629"/>
    </source>
</evidence>
<name>A0A5J4N2C2_9TREM</name>